<evidence type="ECO:0000256" key="15">
    <source>
        <dbReference type="PIRSR" id="PIRSR006769-3"/>
    </source>
</evidence>
<keyword evidence="12" id="KW-0511">Multifunctional enzyme</keyword>
<evidence type="ECO:0000256" key="11">
    <source>
        <dbReference type="ARBA" id="ARBA00023002"/>
    </source>
</evidence>
<comment type="similarity">
    <text evidence="5">In the C-terminal section; belongs to the HTP reductase family.</text>
</comment>
<dbReference type="InterPro" id="IPR016193">
    <property type="entry name" value="Cytidine_deaminase-like"/>
</dbReference>
<keyword evidence="9" id="KW-0686">Riboflavin biosynthesis</keyword>
<dbReference type="InterPro" id="IPR004794">
    <property type="entry name" value="Eubact_RibD"/>
</dbReference>
<feature type="binding site" evidence="14">
    <location>
        <position position="174"/>
    </location>
    <ligand>
        <name>NADP(+)</name>
        <dbReference type="ChEBI" id="CHEBI:58349"/>
    </ligand>
</feature>
<dbReference type="EC" id="1.1.1.193" evidence="7"/>
<feature type="binding site" evidence="14">
    <location>
        <position position="188"/>
    </location>
    <ligand>
        <name>substrate</name>
    </ligand>
</feature>
<comment type="function">
    <text evidence="1">Converts 2,5-diamino-6-(ribosylamino)-4(3h)-pyrimidinone 5'-phosphate into 5-amino-6-(ribosylamino)-2,4(1h,3h)-pyrimidinedione 5'-phosphate.</text>
</comment>
<dbReference type="SUPFAM" id="SSF53597">
    <property type="entry name" value="Dihydrofolate reductase-like"/>
    <property type="match status" value="1"/>
</dbReference>
<keyword evidence="17" id="KW-0378">Hydrolase</keyword>
<evidence type="ECO:0000256" key="8">
    <source>
        <dbReference type="ARBA" id="ARBA00019930"/>
    </source>
</evidence>
<keyword evidence="15" id="KW-0479">Metal-binding</keyword>
<name>A0A840YGU4_9SPHN</name>
<sequence length="317" mass="33541">MGHLSDGRWMAAALMLSHRSRGRTAPNPNVGCVLVNDGAVVGRGWTQPGGRPHGEAMALAEAGARARGATCYTTLEPCAHRSHRGPTCSNLLIEAGVARVVIALRDPDPRTDGAGADRLRAAGIDVTTGVLEAEARLAMAGFLTRQAKGRPHVTLKLATSLDGRIALPSGESRWITGPQARAHAHLERARHEAILVGRGTWEIDRPRLDVRLAGLEHRAPRRLVLSSTGDLRSPSDIAGLEGVDHLLVEGGAEAAAAFLRAGLVDRLLLYRAPILLGTGKPALGDIGLPDLASAHGRWSLLDARQLGSDRLEVYANS</sequence>
<dbReference type="GO" id="GO:0046872">
    <property type="term" value="F:metal ion binding"/>
    <property type="evidence" value="ECO:0007669"/>
    <property type="project" value="UniProtKB-KW"/>
</dbReference>
<dbReference type="CDD" id="cd01284">
    <property type="entry name" value="Riboflavin_deaminase-reductase"/>
    <property type="match status" value="1"/>
</dbReference>
<organism evidence="17 18">
    <name type="scientific">Sphingomonas xinjiangensis</name>
    <dbReference type="NCBI Taxonomy" id="643568"/>
    <lineage>
        <taxon>Bacteria</taxon>
        <taxon>Pseudomonadati</taxon>
        <taxon>Pseudomonadota</taxon>
        <taxon>Alphaproteobacteria</taxon>
        <taxon>Sphingomonadales</taxon>
        <taxon>Sphingomonadaceae</taxon>
        <taxon>Sphingomonas</taxon>
    </lineage>
</organism>
<keyword evidence="15" id="KW-0862">Zinc</keyword>
<gene>
    <name evidence="17" type="ORF">FHT02_002450</name>
</gene>
<evidence type="ECO:0000256" key="14">
    <source>
        <dbReference type="PIRSR" id="PIRSR006769-2"/>
    </source>
</evidence>
<evidence type="ECO:0000256" key="4">
    <source>
        <dbReference type="ARBA" id="ARBA00005259"/>
    </source>
</evidence>
<dbReference type="PANTHER" id="PTHR38011:SF7">
    <property type="entry name" value="2,5-DIAMINO-6-RIBOSYLAMINO-4(3H)-PYRIMIDINONE 5'-PHOSPHATE REDUCTASE"/>
    <property type="match status" value="1"/>
</dbReference>
<dbReference type="NCBIfam" id="TIGR00326">
    <property type="entry name" value="eubact_ribD"/>
    <property type="match status" value="1"/>
</dbReference>
<evidence type="ECO:0000256" key="2">
    <source>
        <dbReference type="ARBA" id="ARBA00004882"/>
    </source>
</evidence>
<dbReference type="InterPro" id="IPR002125">
    <property type="entry name" value="CMP_dCMP_dom"/>
</dbReference>
<dbReference type="EC" id="3.5.4.26" evidence="6"/>
<evidence type="ECO:0000313" key="18">
    <source>
        <dbReference type="Proteomes" id="UP000527143"/>
    </source>
</evidence>
<feature type="binding site" evidence="14">
    <location>
        <position position="249"/>
    </location>
    <ligand>
        <name>substrate</name>
    </ligand>
</feature>
<feature type="domain" description="CMP/dCMP-type deaminase" evidence="16">
    <location>
        <begin position="4"/>
        <end position="126"/>
    </location>
</feature>
<dbReference type="PANTHER" id="PTHR38011">
    <property type="entry name" value="DIHYDROFOLATE REDUCTASE FAMILY PROTEIN (AFU_ORTHOLOGUE AFUA_8G06820)"/>
    <property type="match status" value="1"/>
</dbReference>
<evidence type="ECO:0000256" key="13">
    <source>
        <dbReference type="PIRSR" id="PIRSR006769-1"/>
    </source>
</evidence>
<dbReference type="GO" id="GO:0008835">
    <property type="term" value="F:diaminohydroxyphosphoribosylaminopyrimidine deaminase activity"/>
    <property type="evidence" value="ECO:0007669"/>
    <property type="project" value="UniProtKB-EC"/>
</dbReference>
<dbReference type="InterPro" id="IPR002734">
    <property type="entry name" value="RibDG_C"/>
</dbReference>
<evidence type="ECO:0000256" key="7">
    <source>
        <dbReference type="ARBA" id="ARBA00013173"/>
    </source>
</evidence>
<protein>
    <recommendedName>
        <fullName evidence="8">Riboflavin biosynthesis protein RibD</fullName>
        <ecNumber evidence="7">1.1.1.193</ecNumber>
        <ecNumber evidence="6">3.5.4.26</ecNumber>
    </recommendedName>
</protein>
<accession>A0A840YGU4</accession>
<feature type="binding site" evidence="15">
    <location>
        <position position="88"/>
    </location>
    <ligand>
        <name>Zn(2+)</name>
        <dbReference type="ChEBI" id="CHEBI:29105"/>
        <note>catalytic</note>
    </ligand>
</feature>
<feature type="binding site" evidence="14">
    <location>
        <position position="227"/>
    </location>
    <ligand>
        <name>NADP(+)</name>
        <dbReference type="ChEBI" id="CHEBI:58349"/>
    </ligand>
</feature>
<dbReference type="EMBL" id="JACIJF010000006">
    <property type="protein sequence ID" value="MBB5711209.1"/>
    <property type="molecule type" value="Genomic_DNA"/>
</dbReference>
<keyword evidence="10 14" id="KW-0521">NADP</keyword>
<comment type="pathway">
    <text evidence="3">Cofactor biosynthesis; riboflavin biosynthesis; 5-amino-6-(D-ribitylamino)uracil from GTP: step 3/4.</text>
</comment>
<feature type="binding site" evidence="14">
    <location>
        <position position="200"/>
    </location>
    <ligand>
        <name>NADP(+)</name>
        <dbReference type="ChEBI" id="CHEBI:58349"/>
    </ligand>
</feature>
<comment type="similarity">
    <text evidence="4">In the N-terminal section; belongs to the cytidine and deoxycytidylate deaminase family.</text>
</comment>
<dbReference type="Gene3D" id="3.40.430.10">
    <property type="entry name" value="Dihydrofolate Reductase, subunit A"/>
    <property type="match status" value="2"/>
</dbReference>
<dbReference type="SUPFAM" id="SSF53927">
    <property type="entry name" value="Cytidine deaminase-like"/>
    <property type="match status" value="1"/>
</dbReference>
<evidence type="ECO:0000256" key="12">
    <source>
        <dbReference type="ARBA" id="ARBA00023268"/>
    </source>
</evidence>
<feature type="binding site" evidence="14">
    <location>
        <position position="158"/>
    </location>
    <ligand>
        <name>NADP(+)</name>
        <dbReference type="ChEBI" id="CHEBI:58349"/>
    </ligand>
</feature>
<evidence type="ECO:0000256" key="1">
    <source>
        <dbReference type="ARBA" id="ARBA00002151"/>
    </source>
</evidence>
<dbReference type="Gene3D" id="3.40.140.10">
    <property type="entry name" value="Cytidine Deaminase, domain 2"/>
    <property type="match status" value="1"/>
</dbReference>
<dbReference type="GO" id="GO:0009231">
    <property type="term" value="P:riboflavin biosynthetic process"/>
    <property type="evidence" value="ECO:0007669"/>
    <property type="project" value="UniProtKB-UniPathway"/>
</dbReference>
<dbReference type="GO" id="GO:0008703">
    <property type="term" value="F:5-amino-6-(5-phosphoribosylamino)uracil reductase activity"/>
    <property type="evidence" value="ECO:0007669"/>
    <property type="project" value="UniProtKB-EC"/>
</dbReference>
<proteinExistence type="inferred from homology"/>
<evidence type="ECO:0000259" key="16">
    <source>
        <dbReference type="PROSITE" id="PS51747"/>
    </source>
</evidence>
<dbReference type="PIRSF" id="PIRSF006769">
    <property type="entry name" value="RibD"/>
    <property type="match status" value="1"/>
</dbReference>
<feature type="binding site" evidence="14">
    <location>
        <position position="204"/>
    </location>
    <ligand>
        <name>NADP(+)</name>
        <dbReference type="ChEBI" id="CHEBI:58349"/>
    </ligand>
</feature>
<feature type="binding site" evidence="14">
    <location>
        <position position="211"/>
    </location>
    <ligand>
        <name>substrate</name>
    </ligand>
</feature>
<evidence type="ECO:0000256" key="5">
    <source>
        <dbReference type="ARBA" id="ARBA00007417"/>
    </source>
</evidence>
<dbReference type="UniPathway" id="UPA00275">
    <property type="reaction ID" value="UER00401"/>
</dbReference>
<feature type="binding site" evidence="15">
    <location>
        <position position="78"/>
    </location>
    <ligand>
        <name>Zn(2+)</name>
        <dbReference type="ChEBI" id="CHEBI:29105"/>
        <note>catalytic</note>
    </ligand>
</feature>
<feature type="active site" description="Proton donor" evidence="13">
    <location>
        <position position="55"/>
    </location>
</feature>
<keyword evidence="11 17" id="KW-0560">Oxidoreductase</keyword>
<evidence type="ECO:0000256" key="3">
    <source>
        <dbReference type="ARBA" id="ARBA00004910"/>
    </source>
</evidence>
<dbReference type="Pfam" id="PF01872">
    <property type="entry name" value="RibD_C"/>
    <property type="match status" value="2"/>
</dbReference>
<dbReference type="Pfam" id="PF00383">
    <property type="entry name" value="dCMP_cyt_deam_1"/>
    <property type="match status" value="1"/>
</dbReference>
<feature type="binding site" evidence="15">
    <location>
        <position position="53"/>
    </location>
    <ligand>
        <name>Zn(2+)</name>
        <dbReference type="ChEBI" id="CHEBI:29105"/>
        <note>catalytic</note>
    </ligand>
</feature>
<evidence type="ECO:0000256" key="6">
    <source>
        <dbReference type="ARBA" id="ARBA00012766"/>
    </source>
</evidence>
<evidence type="ECO:0000256" key="9">
    <source>
        <dbReference type="ARBA" id="ARBA00022619"/>
    </source>
</evidence>
<feature type="binding site" evidence="14">
    <location>
        <position position="172"/>
    </location>
    <ligand>
        <name>substrate</name>
    </ligand>
</feature>
<comment type="cofactor">
    <cofactor evidence="15">
        <name>Zn(2+)</name>
        <dbReference type="ChEBI" id="CHEBI:29105"/>
    </cofactor>
    <text evidence="15">Binds 1 zinc ion.</text>
</comment>
<evidence type="ECO:0000313" key="17">
    <source>
        <dbReference type="EMBL" id="MBB5711209.1"/>
    </source>
</evidence>
<dbReference type="InterPro" id="IPR024072">
    <property type="entry name" value="DHFR-like_dom_sf"/>
</dbReference>
<dbReference type="Proteomes" id="UP000527143">
    <property type="component" value="Unassembled WGS sequence"/>
</dbReference>
<comment type="pathway">
    <text evidence="2">Cofactor biosynthesis; riboflavin biosynthesis; 5-amino-6-(D-ribitylamino)uracil from GTP: step 2/4.</text>
</comment>
<reference evidence="17 18" key="1">
    <citation type="submission" date="2020-08" db="EMBL/GenBank/DDBJ databases">
        <title>Genomic Encyclopedia of Type Strains, Phase IV (KMG-IV): sequencing the most valuable type-strain genomes for metagenomic binning, comparative biology and taxonomic classification.</title>
        <authorList>
            <person name="Goeker M."/>
        </authorList>
    </citation>
    <scope>NUCLEOTIDE SEQUENCE [LARGE SCALE GENOMIC DNA]</scope>
    <source>
        <strain evidence="17 18">DSM 26736</strain>
    </source>
</reference>
<dbReference type="InterPro" id="IPR050765">
    <property type="entry name" value="Riboflavin_Biosynth_HTPR"/>
</dbReference>
<comment type="caution">
    <text evidence="17">The sequence shown here is derived from an EMBL/GenBank/DDBJ whole genome shotgun (WGS) entry which is preliminary data.</text>
</comment>
<feature type="binding site" evidence="14">
    <location>
        <position position="208"/>
    </location>
    <ligand>
        <name>substrate</name>
    </ligand>
</feature>
<dbReference type="AlphaFoldDB" id="A0A840YGU4"/>
<dbReference type="PROSITE" id="PS51747">
    <property type="entry name" value="CYT_DCMP_DEAMINASES_2"/>
    <property type="match status" value="1"/>
</dbReference>
<feature type="binding site" evidence="14">
    <location>
        <begin position="251"/>
        <end position="257"/>
    </location>
    <ligand>
        <name>NADP(+)</name>
        <dbReference type="ChEBI" id="CHEBI:58349"/>
    </ligand>
</feature>
<keyword evidence="18" id="KW-1185">Reference proteome</keyword>
<evidence type="ECO:0000256" key="10">
    <source>
        <dbReference type="ARBA" id="ARBA00022857"/>
    </source>
</evidence>